<accession>A0A152A7A1</accession>
<evidence type="ECO:0000313" key="4">
    <source>
        <dbReference type="Proteomes" id="UP000076078"/>
    </source>
</evidence>
<dbReference type="InterPro" id="IPR056645">
    <property type="entry name" value="DUF7743"/>
</dbReference>
<dbReference type="Pfam" id="PF24893">
    <property type="entry name" value="DUF7743"/>
    <property type="match status" value="1"/>
</dbReference>
<name>A0A152A7A1_TIELA</name>
<keyword evidence="4" id="KW-1185">Reference proteome</keyword>
<dbReference type="EMBL" id="LODT01000004">
    <property type="protein sequence ID" value="KYR02122.1"/>
    <property type="molecule type" value="Genomic_DNA"/>
</dbReference>
<gene>
    <name evidence="3" type="ORF">DLAC_00921</name>
</gene>
<dbReference type="AlphaFoldDB" id="A0A152A7A1"/>
<sequence length="1092" mass="123066">MDCKYTAILLLVVLVTLVNSQSSSTTLEYPTINGISILSVTLSKNTLNVSSPLMESTTFVIEIEYNGPASGITGTVSDGDDFSVPIGYIDFTNRNTYILQVCIPLNVMDYCKIDNNPKIQCLYGINFKEGDNGPYAYFPNSLLTEYFPNSQLFIVQNLMKPVLNSILFNIHPDGPLVSLEMDISIFGSGLYELSFTINGGSESIEFYRDMPTTSNGLYYLEKLIEPELYGTFFTIDELYISDLQGNNLRYNSAQLQQLYSIQPTFNLSSSSSRTFNTLYSYTNSNISTTASEFTVVKQNVTLNSYLFPILNVNSYISFCTTYYQTSTLVTIYCTLPPNLPTDTYSIQFDSLNSYLYQHASIDYYYENLNSGLPSINHLEFSVSSIDRLDPFYIEANITFSTVSSNLDYIDFQGDGLPDMVTTINLVSGNITNGVLSVSWLMSMDSNITQLSTTITDTNSLNQQQIFQGPKTQPRDQTNDMMLSIQFGSYIFDFTNSSVANIPFVLKTSTLDNSNIDYFEIGMFYTGTLDTGEVSYYDNLGTLIYSDLYNSTYVSYITMTPNILLDRHYYGGDFTVHFGYNSGAPNSQYSFTEKCLTIIPPVAQPTLISNLDISPGGIINSSTTESIVISFQTKGSRVDYASILYHQSDKQDIYTPKEYTCVIETPYSYNTLLMDFTCSIPISSVPSQNIFYFINLGIHNIDTPVYNYQLQSSGFQSLIEIVGPEDNGLVPTIQQFHTKFIPSNNSITINYQIDNPTNYQISQIYIYLFNRYIPYYMYSSPDSVLNILPIEVFGLNGSVNVDICNIENFDYRYIGNFGFYMSIPSPITGVNWQFPYEILVDLDSNKQQFPDMIQCDFSGPRVVEFGIVNPKPIYDTTNGEQNITVSFTITDDLSGFYTLKGTIRSNSTETFYLNDFLLDSYQLVSGNLNNGVYEMNITIPQYCNGTYQIGIYETVDHASNKRHYTTQNSVFLSSTYTFEAYTPDANPFNPSIESITLTQIGNQNTLVVTLDSSSTNEQTSMVLTLSSRSEYPFFGFTKISAFIYQLNNLPTLAPGIYYFNLCIDYSLSIKCFSSLDLEQLGFINSLYLYDGYL</sequence>
<evidence type="ECO:0000256" key="1">
    <source>
        <dbReference type="SAM" id="SignalP"/>
    </source>
</evidence>
<proteinExistence type="predicted"/>
<reference evidence="3 4" key="1">
    <citation type="submission" date="2015-12" db="EMBL/GenBank/DDBJ databases">
        <title>Dictyostelia acquired genes for synthesis and detection of signals that induce cell-type specialization by lateral gene transfer from prokaryotes.</title>
        <authorList>
            <person name="Gloeckner G."/>
            <person name="Schaap P."/>
        </authorList>
    </citation>
    <scope>NUCLEOTIDE SEQUENCE [LARGE SCALE GENOMIC DNA]</scope>
    <source>
        <strain evidence="3 4">TK</strain>
    </source>
</reference>
<organism evidence="3 4">
    <name type="scientific">Tieghemostelium lacteum</name>
    <name type="common">Slime mold</name>
    <name type="synonym">Dictyostelium lacteum</name>
    <dbReference type="NCBI Taxonomy" id="361077"/>
    <lineage>
        <taxon>Eukaryota</taxon>
        <taxon>Amoebozoa</taxon>
        <taxon>Evosea</taxon>
        <taxon>Eumycetozoa</taxon>
        <taxon>Dictyostelia</taxon>
        <taxon>Dictyosteliales</taxon>
        <taxon>Raperosteliaceae</taxon>
        <taxon>Tieghemostelium</taxon>
    </lineage>
</organism>
<evidence type="ECO:0000313" key="3">
    <source>
        <dbReference type="EMBL" id="KYR02122.1"/>
    </source>
</evidence>
<protein>
    <submittedName>
        <fullName evidence="3">EGF-like domain-containing protein</fullName>
    </submittedName>
</protein>
<comment type="caution">
    <text evidence="3">The sequence shown here is derived from an EMBL/GenBank/DDBJ whole genome shotgun (WGS) entry which is preliminary data.</text>
</comment>
<dbReference type="Proteomes" id="UP000076078">
    <property type="component" value="Unassembled WGS sequence"/>
</dbReference>
<dbReference type="OrthoDB" id="24338at2759"/>
<evidence type="ECO:0000259" key="2">
    <source>
        <dbReference type="Pfam" id="PF24893"/>
    </source>
</evidence>
<feature type="domain" description="DUF7743" evidence="2">
    <location>
        <begin position="878"/>
        <end position="977"/>
    </location>
</feature>
<feature type="signal peptide" evidence="1">
    <location>
        <begin position="1"/>
        <end position="20"/>
    </location>
</feature>
<keyword evidence="1" id="KW-0732">Signal</keyword>
<dbReference type="InParanoid" id="A0A152A7A1"/>
<feature type="chain" id="PRO_5007593797" evidence="1">
    <location>
        <begin position="21"/>
        <end position="1092"/>
    </location>
</feature>